<dbReference type="PANTHER" id="PTHR30024:SF47">
    <property type="entry name" value="TAURINE-BINDING PERIPLASMIC PROTEIN"/>
    <property type="match status" value="1"/>
</dbReference>
<dbReference type="InterPro" id="IPR015168">
    <property type="entry name" value="SsuA/THI5"/>
</dbReference>
<evidence type="ECO:0000256" key="4">
    <source>
        <dbReference type="SAM" id="SignalP"/>
    </source>
</evidence>
<feature type="domain" description="Solute-binding protein family 3/N-terminal" evidence="5">
    <location>
        <begin position="42"/>
        <end position="266"/>
    </location>
</feature>
<dbReference type="HOGENOM" id="CLU_028871_12_0_7"/>
<dbReference type="Gene3D" id="3.40.190.10">
    <property type="entry name" value="Periplasmic binding protein-like II"/>
    <property type="match status" value="2"/>
</dbReference>
<dbReference type="GO" id="GO:0042597">
    <property type="term" value="C:periplasmic space"/>
    <property type="evidence" value="ECO:0007669"/>
    <property type="project" value="UniProtKB-SubCell"/>
</dbReference>
<dbReference type="Proteomes" id="UP000031135">
    <property type="component" value="Chromosome"/>
</dbReference>
<name>A0A0A8HDB8_9BACT</name>
<feature type="signal peptide" evidence="4">
    <location>
        <begin position="1"/>
        <end position="24"/>
    </location>
</feature>
<evidence type="ECO:0000256" key="1">
    <source>
        <dbReference type="ARBA" id="ARBA00004418"/>
    </source>
</evidence>
<sequence length="327" mass="36582">MKIFSKNTFKILTIVIFSLLLLNACENSSSKENVDKNFTAKQITITYVKAPLNAPSIIEKEKAIFQKHFDKYNIKLSYSQLTTGPEQTQALASKDIQFLYAVGSTSVILAKANGLDIKIVNKYSKSSKTFTILSQKGTQFKTADDIKGKKIAGPKGTILHELLLAYLNSLGLKENDVEFISMGIPQAQAALAGKSVDMALLAGPSAYSLIQDGYNVVTTADGLIEPLIVVATTKEFYDENKILVDEFINAQKEILDYIDKNYEESMNIVAEETNLDINAVKQMYPLYDFNISINNDDIRSLEKTKQFMLDNKMIDTDIKIEDLFIKY</sequence>
<reference evidence="6 7" key="1">
    <citation type="journal article" date="2014" name="Genome Biol. Evol.">
        <title>Comparative Genomics of the Campylobacter lari Group.</title>
        <authorList>
            <person name="Miller W.G."/>
            <person name="Yee E."/>
            <person name="Chapman M.H."/>
            <person name="Smith T.P."/>
            <person name="Bono J.L."/>
            <person name="Huynh S."/>
            <person name="Parker C.T."/>
            <person name="Vandamme P."/>
            <person name="Luong K."/>
            <person name="Korlach J."/>
        </authorList>
    </citation>
    <scope>NUCLEOTIDE SEQUENCE [LARGE SCALE GENOMIC DNA]</scope>
    <source>
        <strain evidence="6 7">LMG 24374</strain>
    </source>
</reference>
<accession>A0A0A8HDB8</accession>
<dbReference type="KEGG" id="csm:CSUB8521_1073"/>
<dbReference type="OrthoDB" id="286202at2"/>
<organism evidence="6 7">
    <name type="scientific">Campylobacter subantarcticus LMG 24374</name>
    <dbReference type="NCBI Taxonomy" id="1388751"/>
    <lineage>
        <taxon>Bacteria</taxon>
        <taxon>Pseudomonadati</taxon>
        <taxon>Campylobacterota</taxon>
        <taxon>Epsilonproteobacteria</taxon>
        <taxon>Campylobacterales</taxon>
        <taxon>Campylobacteraceae</taxon>
        <taxon>Campylobacter</taxon>
    </lineage>
</organism>
<dbReference type="SUPFAM" id="SSF53850">
    <property type="entry name" value="Periplasmic binding protein-like II"/>
    <property type="match status" value="1"/>
</dbReference>
<dbReference type="RefSeq" id="WP_052242995.1">
    <property type="nucleotide sequence ID" value="NZ_CP007772.1"/>
</dbReference>
<gene>
    <name evidence="6" type="ORF">CSUB8521_1073</name>
</gene>
<dbReference type="PANTHER" id="PTHR30024">
    <property type="entry name" value="ALIPHATIC SULFONATES-BINDING PROTEIN-RELATED"/>
    <property type="match status" value="1"/>
</dbReference>
<evidence type="ECO:0000313" key="6">
    <source>
        <dbReference type="EMBL" id="AJC90909.1"/>
    </source>
</evidence>
<dbReference type="Pfam" id="PF09084">
    <property type="entry name" value="NMT1"/>
    <property type="match status" value="1"/>
</dbReference>
<evidence type="ECO:0000259" key="5">
    <source>
        <dbReference type="SMART" id="SM00062"/>
    </source>
</evidence>
<dbReference type="EMBL" id="CP007772">
    <property type="protein sequence ID" value="AJC90909.1"/>
    <property type="molecule type" value="Genomic_DNA"/>
</dbReference>
<feature type="chain" id="PRO_5002053177" evidence="4">
    <location>
        <begin position="25"/>
        <end position="327"/>
    </location>
</feature>
<proteinExistence type="inferred from homology"/>
<protein>
    <submittedName>
        <fullName evidence="6">Nitrate/sulfonate/bicarbonate ABC transporter, periplasmic substrate-binding protein</fullName>
    </submittedName>
</protein>
<evidence type="ECO:0000256" key="2">
    <source>
        <dbReference type="ARBA" id="ARBA00010742"/>
    </source>
</evidence>
<comment type="subcellular location">
    <subcellularLocation>
        <location evidence="1">Periplasm</location>
    </subcellularLocation>
</comment>
<dbReference type="AlphaFoldDB" id="A0A0A8HDB8"/>
<keyword evidence="3 4" id="KW-0732">Signal</keyword>
<comment type="similarity">
    <text evidence="2">Belongs to the bacterial solute-binding protein SsuA/TauA family.</text>
</comment>
<dbReference type="SMART" id="SM00062">
    <property type="entry name" value="PBPb"/>
    <property type="match status" value="1"/>
</dbReference>
<evidence type="ECO:0000256" key="3">
    <source>
        <dbReference type="ARBA" id="ARBA00022729"/>
    </source>
</evidence>
<evidence type="ECO:0000313" key="7">
    <source>
        <dbReference type="Proteomes" id="UP000031135"/>
    </source>
</evidence>
<dbReference type="CDD" id="cd01008">
    <property type="entry name" value="PBP2_NrtA_SsuA_CpmA_like"/>
    <property type="match status" value="1"/>
</dbReference>
<dbReference type="InterPro" id="IPR001638">
    <property type="entry name" value="Solute-binding_3/MltF_N"/>
</dbReference>